<dbReference type="Proteomes" id="UP000014760">
    <property type="component" value="Unassembled WGS sequence"/>
</dbReference>
<reference evidence="1 3" key="2">
    <citation type="journal article" date="2013" name="Nature">
        <title>Insights into bilaterian evolution from three spiralian genomes.</title>
        <authorList>
            <person name="Simakov O."/>
            <person name="Marletaz F."/>
            <person name="Cho S.J."/>
            <person name="Edsinger-Gonzales E."/>
            <person name="Havlak P."/>
            <person name="Hellsten U."/>
            <person name="Kuo D.H."/>
            <person name="Larsson T."/>
            <person name="Lv J."/>
            <person name="Arendt D."/>
            <person name="Savage R."/>
            <person name="Osoegawa K."/>
            <person name="de Jong P."/>
            <person name="Grimwood J."/>
            <person name="Chapman J.A."/>
            <person name="Shapiro H."/>
            <person name="Aerts A."/>
            <person name="Otillar R.P."/>
            <person name="Terry A.Y."/>
            <person name="Boore J.L."/>
            <person name="Grigoriev I.V."/>
            <person name="Lindberg D.R."/>
            <person name="Seaver E.C."/>
            <person name="Weisblat D.A."/>
            <person name="Putnam N.H."/>
            <person name="Rokhsar D.S."/>
        </authorList>
    </citation>
    <scope>NUCLEOTIDE SEQUENCE</scope>
    <source>
        <strain evidence="1 3">I ESC-2004</strain>
    </source>
</reference>
<reference evidence="2" key="3">
    <citation type="submission" date="2015-06" db="UniProtKB">
        <authorList>
            <consortium name="EnsemblMetazoa"/>
        </authorList>
    </citation>
    <scope>IDENTIFICATION</scope>
</reference>
<reference evidence="3" key="1">
    <citation type="submission" date="2012-12" db="EMBL/GenBank/DDBJ databases">
        <authorList>
            <person name="Hellsten U."/>
            <person name="Grimwood J."/>
            <person name="Chapman J.A."/>
            <person name="Shapiro H."/>
            <person name="Aerts A."/>
            <person name="Otillar R.P."/>
            <person name="Terry A.Y."/>
            <person name="Boore J.L."/>
            <person name="Simakov O."/>
            <person name="Marletaz F."/>
            <person name="Cho S.-J."/>
            <person name="Edsinger-Gonzales E."/>
            <person name="Havlak P."/>
            <person name="Kuo D.-H."/>
            <person name="Larsson T."/>
            <person name="Lv J."/>
            <person name="Arendt D."/>
            <person name="Savage R."/>
            <person name="Osoegawa K."/>
            <person name="de Jong P."/>
            <person name="Lindberg D.R."/>
            <person name="Seaver E.C."/>
            <person name="Weisblat D.A."/>
            <person name="Putnam N.H."/>
            <person name="Grigoriev I.V."/>
            <person name="Rokhsar D.S."/>
        </authorList>
    </citation>
    <scope>NUCLEOTIDE SEQUENCE</scope>
    <source>
        <strain evidence="3">I ESC-2004</strain>
    </source>
</reference>
<keyword evidence="3" id="KW-1185">Reference proteome</keyword>
<evidence type="ECO:0000313" key="3">
    <source>
        <dbReference type="Proteomes" id="UP000014760"/>
    </source>
</evidence>
<dbReference type="AlphaFoldDB" id="R7UC62"/>
<dbReference type="EMBL" id="KB303021">
    <property type="protein sequence ID" value="ELU03579.1"/>
    <property type="molecule type" value="Genomic_DNA"/>
</dbReference>
<name>R7UC62_CAPTE</name>
<evidence type="ECO:0000313" key="1">
    <source>
        <dbReference type="EMBL" id="ELU03579.1"/>
    </source>
</evidence>
<dbReference type="EnsemblMetazoa" id="CapteT185643">
    <property type="protein sequence ID" value="CapteP185643"/>
    <property type="gene ID" value="CapteG185643"/>
</dbReference>
<gene>
    <name evidence="1" type="ORF">CAPTEDRAFT_185643</name>
</gene>
<accession>R7UC62</accession>
<sequence>MYLFGVIYSTDLAPHSFPLVRQGFAPPGLHALCDLDPRKCFRWSRIPIRGQWSGFRTRKNESRPNLDGRSIACDRQHVTVGMEKNCTQCAANEVRYDLCAIKGTSEDGQCQVVCRMMESQVGQLINLTLMVNGDEHTELCAIDLDASLTIATPGRTLIYDILAIFPLRKFAMFINIKQMH</sequence>
<dbReference type="HOGENOM" id="CLU_1497630_0_0_1"/>
<protein>
    <submittedName>
        <fullName evidence="1 2">Uncharacterized protein</fullName>
    </submittedName>
</protein>
<organism evidence="1">
    <name type="scientific">Capitella teleta</name>
    <name type="common">Polychaete worm</name>
    <dbReference type="NCBI Taxonomy" id="283909"/>
    <lineage>
        <taxon>Eukaryota</taxon>
        <taxon>Metazoa</taxon>
        <taxon>Spiralia</taxon>
        <taxon>Lophotrochozoa</taxon>
        <taxon>Annelida</taxon>
        <taxon>Polychaeta</taxon>
        <taxon>Sedentaria</taxon>
        <taxon>Scolecida</taxon>
        <taxon>Capitellidae</taxon>
        <taxon>Capitella</taxon>
    </lineage>
</organism>
<evidence type="ECO:0000313" key="2">
    <source>
        <dbReference type="EnsemblMetazoa" id="CapteP185643"/>
    </source>
</evidence>
<dbReference type="EMBL" id="AMQN01008400">
    <property type="status" value="NOT_ANNOTATED_CDS"/>
    <property type="molecule type" value="Genomic_DNA"/>
</dbReference>
<proteinExistence type="predicted"/>